<evidence type="ECO:0000259" key="11">
    <source>
        <dbReference type="PROSITE" id="PS51194"/>
    </source>
</evidence>
<name>A0A914WXN6_9BILA</name>
<dbReference type="FunFam" id="3.40.50.300:FF:000354">
    <property type="entry name" value="ATP-dependent RNA helicase SKI2"/>
    <property type="match status" value="1"/>
</dbReference>
<feature type="region of interest" description="Disordered" evidence="9">
    <location>
        <begin position="1"/>
        <end position="24"/>
    </location>
</feature>
<dbReference type="InterPro" id="IPR027417">
    <property type="entry name" value="P-loop_NTPase"/>
</dbReference>
<keyword evidence="5" id="KW-0347">Helicase</keyword>
<dbReference type="SMART" id="SM00487">
    <property type="entry name" value="DEXDc"/>
    <property type="match status" value="1"/>
</dbReference>
<organism evidence="12 13">
    <name type="scientific">Plectus sambesii</name>
    <dbReference type="NCBI Taxonomy" id="2011161"/>
    <lineage>
        <taxon>Eukaryota</taxon>
        <taxon>Metazoa</taxon>
        <taxon>Ecdysozoa</taxon>
        <taxon>Nematoda</taxon>
        <taxon>Chromadorea</taxon>
        <taxon>Plectida</taxon>
        <taxon>Plectina</taxon>
        <taxon>Plectoidea</taxon>
        <taxon>Plectidae</taxon>
        <taxon>Plectus</taxon>
    </lineage>
</organism>
<dbReference type="GO" id="GO:0003723">
    <property type="term" value="F:RNA binding"/>
    <property type="evidence" value="ECO:0007669"/>
    <property type="project" value="UniProtKB-KW"/>
</dbReference>
<dbReference type="GO" id="GO:0016787">
    <property type="term" value="F:hydrolase activity"/>
    <property type="evidence" value="ECO:0007669"/>
    <property type="project" value="UniProtKB-KW"/>
</dbReference>
<evidence type="ECO:0000256" key="7">
    <source>
        <dbReference type="ARBA" id="ARBA00022884"/>
    </source>
</evidence>
<dbReference type="PIRSF" id="PIRSF005198">
    <property type="entry name" value="Antiviral_helicase_SKI2"/>
    <property type="match status" value="1"/>
</dbReference>
<evidence type="ECO:0000256" key="8">
    <source>
        <dbReference type="ARBA" id="ARBA00047984"/>
    </source>
</evidence>
<evidence type="ECO:0000256" key="4">
    <source>
        <dbReference type="ARBA" id="ARBA00022801"/>
    </source>
</evidence>
<dbReference type="Pfam" id="PF00271">
    <property type="entry name" value="Helicase_C"/>
    <property type="match status" value="1"/>
</dbReference>
<protein>
    <submittedName>
        <fullName evidence="13">Uncharacterized protein</fullName>
    </submittedName>
</protein>
<keyword evidence="2" id="KW-0963">Cytoplasm</keyword>
<evidence type="ECO:0000256" key="1">
    <source>
        <dbReference type="ARBA" id="ARBA00004496"/>
    </source>
</evidence>
<dbReference type="Gene3D" id="1.10.3380.30">
    <property type="match status" value="2"/>
</dbReference>
<keyword evidence="6" id="KW-0067">ATP-binding</keyword>
<accession>A0A914WXN6</accession>
<keyword evidence="12" id="KW-1185">Reference proteome</keyword>
<dbReference type="Pfam" id="PF08148">
    <property type="entry name" value="DSHCT"/>
    <property type="match status" value="1"/>
</dbReference>
<dbReference type="Pfam" id="PF13234">
    <property type="entry name" value="MTR4_beta-barrel"/>
    <property type="match status" value="1"/>
</dbReference>
<reference evidence="13" key="1">
    <citation type="submission" date="2022-11" db="UniProtKB">
        <authorList>
            <consortium name="WormBaseParasite"/>
        </authorList>
    </citation>
    <scope>IDENTIFICATION</scope>
</reference>
<evidence type="ECO:0000313" key="12">
    <source>
        <dbReference type="Proteomes" id="UP000887566"/>
    </source>
</evidence>
<keyword evidence="4" id="KW-0378">Hydrolase</keyword>
<dbReference type="FunFam" id="3.40.50.300:FF:000447">
    <property type="entry name" value="helicase SKI2W isoform X2"/>
    <property type="match status" value="1"/>
</dbReference>
<dbReference type="AlphaFoldDB" id="A0A914WXN6"/>
<dbReference type="GO" id="GO:0055087">
    <property type="term" value="C:Ski complex"/>
    <property type="evidence" value="ECO:0007669"/>
    <property type="project" value="TreeGrafter"/>
</dbReference>
<evidence type="ECO:0000256" key="2">
    <source>
        <dbReference type="ARBA" id="ARBA00022490"/>
    </source>
</evidence>
<dbReference type="PANTHER" id="PTHR12131">
    <property type="entry name" value="ATP-DEPENDENT RNA AND DNA HELICASE"/>
    <property type="match status" value="1"/>
</dbReference>
<dbReference type="InterPro" id="IPR050699">
    <property type="entry name" value="RNA-DNA_Helicase"/>
</dbReference>
<dbReference type="Pfam" id="PF00270">
    <property type="entry name" value="DEAD"/>
    <property type="match status" value="1"/>
</dbReference>
<sequence length="1034" mass="115819">DSHSEAPDASGKGTTQEDGGEANELDKALSTAVVGPAPSLLDANKVKAVPAAYQFAQSLDATREVPAYKDLFPNMARKYPFHLDPFQQQAALCLEKGESVFVAAHTSAGKTVVAEYAVALCQLHQTRAIYTSPIKALSNQKFREFKLAFEDVGLVTGDIQLHPEAFCLIMTTEILRSMLYNGSEVIRELEWVIFDEVHYINDTERGHVWEEVLIMLPSHVKLIMLSATAPNCMEFADWVGRIKNRTINVITTPKRPVPLEHFLYTGQDGKTKNDRFLLVDKTGQYLARGYSAASQAKANLKKATSGPKGYRPTNKSDKNVWISLIDHLKTNDLLPAVAFVFSRQRCDDNAAMLTTIDLTTQKEKAEVHAFFVRCISRLKGSDRKLPQVTQMQELCKRGLAVHHSGILPILKEVVELLFQQGYVKILFATETFAMGVNMPARTVVFDSMQKHDGREMRNLNPGEYIQMAGRAGRRGLDSTGTVILLCKGPEAPDPTSLTQMMMGTPTKLESQFRVTYSMLLNLLRVEQLRVEDMLQRSYVESASLRQGMSRKIRLKEVEERLKNAKEPDCRTCTEGNLPEYHSLMRQFVRLRSELWTTLAALPAVDKMLTPCRVVIISHGAHIRNRVALILKTATNQKGQKSMSVLISVPESEQFETLSGDDDSKMNEVDRAWRQETMAVMDGALVGLDHVAPPKPGSRSTFKVLPDVPVEALIAITTKVVKGDMGAVLNDWQLREQPRFRSRSPDAGVMRLVAELDSLADEWQKSGPPIVTPGKDFQCSEMSLVERVHSLKQMKNAIAEFACHHCISFGEHLTQHREVVRLREERDQLAFQLSAGSLLLMGEYEDKLKVLRTMDYVDANNLVGLKGKVGCEIHHMELLITELMLENKFSELSSAEIAAMLSCTTCQFRARGEQSKLKPHLQKLKEDVLAVAAKITRVQHDCGVRMSDISEELRFDLIEVVYEWANGVPFSQIMQLTDAQEGLIVRCIQRLNEVCRDVRNAARIVGDPSLQTKMEETSTAIKRDIVFAASLYTVT</sequence>
<evidence type="ECO:0000256" key="5">
    <source>
        <dbReference type="ARBA" id="ARBA00022806"/>
    </source>
</evidence>
<dbReference type="InterPro" id="IPR025696">
    <property type="entry name" value="Beta-barrel_MTR4"/>
</dbReference>
<keyword evidence="3" id="KW-0547">Nucleotide-binding</keyword>
<dbReference type="PANTHER" id="PTHR12131:SF1">
    <property type="entry name" value="ATP-DEPENDENT RNA HELICASE SUPV3L1, MITOCHONDRIAL-RELATED"/>
    <property type="match status" value="1"/>
</dbReference>
<comment type="subcellular location">
    <subcellularLocation>
        <location evidence="1">Cytoplasm</location>
    </subcellularLocation>
</comment>
<dbReference type="InterPro" id="IPR014001">
    <property type="entry name" value="Helicase_ATP-bd"/>
</dbReference>
<comment type="catalytic activity">
    <reaction evidence="8">
        <text>ATP + H2O = ADP + phosphate + H(+)</text>
        <dbReference type="Rhea" id="RHEA:13065"/>
        <dbReference type="ChEBI" id="CHEBI:15377"/>
        <dbReference type="ChEBI" id="CHEBI:15378"/>
        <dbReference type="ChEBI" id="CHEBI:30616"/>
        <dbReference type="ChEBI" id="CHEBI:43474"/>
        <dbReference type="ChEBI" id="CHEBI:456216"/>
        <dbReference type="EC" id="3.6.4.13"/>
    </reaction>
</comment>
<evidence type="ECO:0000256" key="6">
    <source>
        <dbReference type="ARBA" id="ARBA00022840"/>
    </source>
</evidence>
<dbReference type="SMART" id="SM00490">
    <property type="entry name" value="HELICc"/>
    <property type="match status" value="1"/>
</dbReference>
<dbReference type="GO" id="GO:0003724">
    <property type="term" value="F:RNA helicase activity"/>
    <property type="evidence" value="ECO:0007669"/>
    <property type="project" value="UniProtKB-EC"/>
</dbReference>
<dbReference type="InterPro" id="IPR011545">
    <property type="entry name" value="DEAD/DEAH_box_helicase_dom"/>
</dbReference>
<dbReference type="InterPro" id="IPR016438">
    <property type="entry name" value="SKI2-like"/>
</dbReference>
<dbReference type="PROSITE" id="PS51192">
    <property type="entry name" value="HELICASE_ATP_BIND_1"/>
    <property type="match status" value="1"/>
</dbReference>
<dbReference type="PROSITE" id="PS51194">
    <property type="entry name" value="HELICASE_CTER"/>
    <property type="match status" value="1"/>
</dbReference>
<dbReference type="InterPro" id="IPR001650">
    <property type="entry name" value="Helicase_C-like"/>
</dbReference>
<evidence type="ECO:0000313" key="13">
    <source>
        <dbReference type="WBParaSite" id="PSAMB.scaffold5809size10845.g27336.t1"/>
    </source>
</evidence>
<dbReference type="Gene3D" id="3.40.50.300">
    <property type="entry name" value="P-loop containing nucleotide triphosphate hydrolases"/>
    <property type="match status" value="2"/>
</dbReference>
<dbReference type="CDD" id="cd18795">
    <property type="entry name" value="SF2_C_Ski2"/>
    <property type="match status" value="1"/>
</dbReference>
<dbReference type="InterPro" id="IPR012961">
    <property type="entry name" value="Ski2/MTR4_C"/>
</dbReference>
<dbReference type="GO" id="GO:0070478">
    <property type="term" value="P:nuclear-transcribed mRNA catabolic process, 3'-5' exonucleolytic nonsense-mediated decay"/>
    <property type="evidence" value="ECO:0007669"/>
    <property type="project" value="TreeGrafter"/>
</dbReference>
<evidence type="ECO:0000259" key="10">
    <source>
        <dbReference type="PROSITE" id="PS51192"/>
    </source>
</evidence>
<keyword evidence="7" id="KW-0694">RNA-binding</keyword>
<dbReference type="WBParaSite" id="PSAMB.scaffold5809size10845.g27336.t1">
    <property type="protein sequence ID" value="PSAMB.scaffold5809size10845.g27336.t1"/>
    <property type="gene ID" value="PSAMB.scaffold5809size10845.g27336"/>
</dbReference>
<proteinExistence type="predicted"/>
<feature type="domain" description="Helicase ATP-binding" evidence="10">
    <location>
        <begin position="91"/>
        <end position="247"/>
    </location>
</feature>
<dbReference type="GO" id="GO:0005524">
    <property type="term" value="F:ATP binding"/>
    <property type="evidence" value="ECO:0007669"/>
    <property type="project" value="UniProtKB-KW"/>
</dbReference>
<dbReference type="Proteomes" id="UP000887566">
    <property type="component" value="Unplaced"/>
</dbReference>
<dbReference type="FunFam" id="1.10.3380.30:FF:000001">
    <property type="entry name" value="Ski2 ATP-dependent RNA helicase"/>
    <property type="match status" value="1"/>
</dbReference>
<dbReference type="SUPFAM" id="SSF52540">
    <property type="entry name" value="P-loop containing nucleoside triphosphate hydrolases"/>
    <property type="match status" value="1"/>
</dbReference>
<evidence type="ECO:0000256" key="3">
    <source>
        <dbReference type="ARBA" id="ARBA00022741"/>
    </source>
</evidence>
<feature type="domain" description="Helicase C-terminal" evidence="11">
    <location>
        <begin position="352"/>
        <end position="523"/>
    </location>
</feature>
<dbReference type="SMART" id="SM01142">
    <property type="entry name" value="DSHCT"/>
    <property type="match status" value="1"/>
</dbReference>
<evidence type="ECO:0000256" key="9">
    <source>
        <dbReference type="SAM" id="MobiDB-lite"/>
    </source>
</evidence>